<dbReference type="InterPro" id="IPR041677">
    <property type="entry name" value="DNA2/NAM7_AAA_11"/>
</dbReference>
<dbReference type="InterPro" id="IPR027417">
    <property type="entry name" value="P-loop_NTPase"/>
</dbReference>
<dbReference type="RefSeq" id="XP_028034279.1">
    <property type="nucleotide sequence ID" value="XM_028178478.1"/>
</dbReference>
<evidence type="ECO:0000256" key="8">
    <source>
        <dbReference type="ARBA" id="ARBA00022840"/>
    </source>
</evidence>
<dbReference type="GeneID" id="114246092"/>
<dbReference type="Gene3D" id="3.40.50.300">
    <property type="entry name" value="P-loop containing nucleotide triphosphate hydrolases"/>
    <property type="match status" value="2"/>
</dbReference>
<keyword evidence="4" id="KW-0963">Cytoplasm</keyword>
<evidence type="ECO:0000256" key="7">
    <source>
        <dbReference type="ARBA" id="ARBA00022806"/>
    </source>
</evidence>
<organism evidence="13 14">
    <name type="scientific">Bombyx mandarina</name>
    <name type="common">Wild silk moth</name>
    <name type="synonym">Wild silkworm</name>
    <dbReference type="NCBI Taxonomy" id="7092"/>
    <lineage>
        <taxon>Eukaryota</taxon>
        <taxon>Metazoa</taxon>
        <taxon>Ecdysozoa</taxon>
        <taxon>Arthropoda</taxon>
        <taxon>Hexapoda</taxon>
        <taxon>Insecta</taxon>
        <taxon>Pterygota</taxon>
        <taxon>Neoptera</taxon>
        <taxon>Endopterygota</taxon>
        <taxon>Lepidoptera</taxon>
        <taxon>Glossata</taxon>
        <taxon>Ditrysia</taxon>
        <taxon>Bombycoidea</taxon>
        <taxon>Bombycidae</taxon>
        <taxon>Bombycinae</taxon>
        <taxon>Bombyx</taxon>
    </lineage>
</organism>
<evidence type="ECO:0000256" key="3">
    <source>
        <dbReference type="ARBA" id="ARBA00012552"/>
    </source>
</evidence>
<feature type="domain" description="DNA2/NAM7 helicase-like C-terminal" evidence="11">
    <location>
        <begin position="898"/>
        <end position="1088"/>
    </location>
</feature>
<dbReference type="PANTHER" id="PTHR45418">
    <property type="entry name" value="CANCER/TESTIS ANTIGEN 55"/>
    <property type="match status" value="1"/>
</dbReference>
<dbReference type="OrthoDB" id="6513042at2759"/>
<evidence type="ECO:0000259" key="10">
    <source>
        <dbReference type="Pfam" id="PF13086"/>
    </source>
</evidence>
<comment type="similarity">
    <text evidence="2">Belongs to the DNA2/NAM7 helicase family. SDE3 subfamily.</text>
</comment>
<dbReference type="GO" id="GO:0003724">
    <property type="term" value="F:RNA helicase activity"/>
    <property type="evidence" value="ECO:0007669"/>
    <property type="project" value="UniProtKB-EC"/>
</dbReference>
<evidence type="ECO:0000313" key="14">
    <source>
        <dbReference type="RefSeq" id="XP_028034279.1"/>
    </source>
</evidence>
<evidence type="ECO:0000256" key="9">
    <source>
        <dbReference type="ARBA" id="ARBA00047984"/>
    </source>
</evidence>
<keyword evidence="7 14" id="KW-0347">Helicase</keyword>
<reference evidence="14" key="1">
    <citation type="submission" date="2025-08" db="UniProtKB">
        <authorList>
            <consortium name="RefSeq"/>
        </authorList>
    </citation>
    <scope>IDENTIFICATION</scope>
    <source>
        <tissue evidence="14">Silk gland</tissue>
    </source>
</reference>
<evidence type="ECO:0000259" key="11">
    <source>
        <dbReference type="Pfam" id="PF13087"/>
    </source>
</evidence>
<keyword evidence="6" id="KW-0378">Hydrolase</keyword>
<dbReference type="InterPro" id="IPR041679">
    <property type="entry name" value="DNA2/NAM7-like_C"/>
</dbReference>
<accession>A0A6J2K1T5</accession>
<dbReference type="GO" id="GO:0005737">
    <property type="term" value="C:cytoplasm"/>
    <property type="evidence" value="ECO:0007669"/>
    <property type="project" value="UniProtKB-SubCell"/>
</dbReference>
<keyword evidence="13" id="KW-1185">Reference proteome</keyword>
<name>A0A6J2K1T5_BOMMA</name>
<dbReference type="InterPro" id="IPR049080">
    <property type="entry name" value="MOV-10-like_beta-barrel"/>
</dbReference>
<keyword evidence="8" id="KW-0067">ATP-binding</keyword>
<evidence type="ECO:0000259" key="12">
    <source>
        <dbReference type="Pfam" id="PF21634"/>
    </source>
</evidence>
<feature type="domain" description="Helicase MOV-10-like beta-barrel" evidence="12">
    <location>
        <begin position="528"/>
        <end position="600"/>
    </location>
</feature>
<dbReference type="KEGG" id="bman:114246092"/>
<dbReference type="Pfam" id="PF13087">
    <property type="entry name" value="AAA_12"/>
    <property type="match status" value="1"/>
</dbReference>
<comment type="catalytic activity">
    <reaction evidence="9">
        <text>ATP + H2O = ADP + phosphate + H(+)</text>
        <dbReference type="Rhea" id="RHEA:13065"/>
        <dbReference type="ChEBI" id="CHEBI:15377"/>
        <dbReference type="ChEBI" id="CHEBI:15378"/>
        <dbReference type="ChEBI" id="CHEBI:30616"/>
        <dbReference type="ChEBI" id="CHEBI:43474"/>
        <dbReference type="ChEBI" id="CHEBI:456216"/>
        <dbReference type="EC" id="3.6.4.13"/>
    </reaction>
</comment>
<dbReference type="Pfam" id="PF21634">
    <property type="entry name" value="MOV-10_beta-barrel"/>
    <property type="match status" value="1"/>
</dbReference>
<dbReference type="CDD" id="cd18808">
    <property type="entry name" value="SF1_C_Upf1"/>
    <property type="match status" value="1"/>
</dbReference>
<dbReference type="GO" id="GO:0016787">
    <property type="term" value="F:hydrolase activity"/>
    <property type="evidence" value="ECO:0007669"/>
    <property type="project" value="UniProtKB-KW"/>
</dbReference>
<dbReference type="AlphaFoldDB" id="A0A6J2K1T5"/>
<evidence type="ECO:0000313" key="13">
    <source>
        <dbReference type="Proteomes" id="UP000504629"/>
    </source>
</evidence>
<gene>
    <name evidence="14" type="primary">LOC114246092</name>
</gene>
<dbReference type="PANTHER" id="PTHR45418:SF1">
    <property type="entry name" value="CANCER_TESTIS ANTIGEN 55"/>
    <property type="match status" value="1"/>
</dbReference>
<dbReference type="Pfam" id="PF13086">
    <property type="entry name" value="AAA_11"/>
    <property type="match status" value="2"/>
</dbReference>
<evidence type="ECO:0000256" key="4">
    <source>
        <dbReference type="ARBA" id="ARBA00022490"/>
    </source>
</evidence>
<dbReference type="EC" id="3.6.4.13" evidence="3"/>
<evidence type="ECO:0000256" key="1">
    <source>
        <dbReference type="ARBA" id="ARBA00004496"/>
    </source>
</evidence>
<dbReference type="InterPro" id="IPR047187">
    <property type="entry name" value="SF1_C_Upf1"/>
</dbReference>
<feature type="domain" description="DNA2/NAM7 helicase helicase" evidence="10">
    <location>
        <begin position="660"/>
        <end position="762"/>
    </location>
</feature>
<protein>
    <recommendedName>
        <fullName evidence="3">RNA helicase</fullName>
        <ecNumber evidence="3">3.6.4.13</ecNumber>
    </recommendedName>
</protein>
<dbReference type="Proteomes" id="UP000504629">
    <property type="component" value="Unplaced"/>
</dbReference>
<feature type="domain" description="DNA2/NAM7 helicase helicase" evidence="10">
    <location>
        <begin position="770"/>
        <end position="861"/>
    </location>
</feature>
<dbReference type="GO" id="GO:0005524">
    <property type="term" value="F:ATP binding"/>
    <property type="evidence" value="ECO:0007669"/>
    <property type="project" value="UniProtKB-KW"/>
</dbReference>
<evidence type="ECO:0000256" key="5">
    <source>
        <dbReference type="ARBA" id="ARBA00022741"/>
    </source>
</evidence>
<evidence type="ECO:0000256" key="2">
    <source>
        <dbReference type="ARBA" id="ARBA00005601"/>
    </source>
</evidence>
<evidence type="ECO:0000256" key="6">
    <source>
        <dbReference type="ARBA" id="ARBA00022801"/>
    </source>
</evidence>
<sequence>MFSYMSTLFKYLFSKNSEEDDNEKEDFLAEQLLDLEIINETQNEYDNKTEAHEFPKNTVCFQKTGVITCINTSEIVIDDSLYFDAQSCTLDLKFNDQVLYLGYKNQNDSTVVVRILKNLGAFWDSGRDIEESEETVYGIIEHVVIGEVDERKNRYVYIKDSDIKFSLDDVASNLVPVSGDWLELKCSVQWNEEKPTDISPSQVLKVKSIRPLRSKIKNVIIDEWFGDYGICDKNIYFNRQSMQDGSVPQKGNHVMLEAIESNQGLCTWRATKVITIQVSELIEDVDNTHTDEENNSLIIEQEQKISVTHPIDFENINFNESKSMVITILNNSGQMHYINKWIVLNKKKDSQINLTPILTKPWRLYPQQKFTLTITCRPKFLGKTREHIKILFKGFQIDRYVNIQVVNDLFLNKNAPHKRKTVQESITKMKEIISENNNAFMPGVKPLKPPNFMAVRLGAFAIPSKVWAAVLGDSEQAAYSPDFDQIINRIISFLPCLLQPLNINNYTDRWHTLLYMEEIQQNINMRVYDLSKVFLIRCQEYLGVEIKELSEKRPSLMLGDKAIVKDIWDSNAPAYEGFIHIIKGDVVLMKFHQKFHESYTGSDVSIEFHFSRTMFRRAHQTINFAITKLGPDVLFPSRVSTHSCLLSQKRLSTIKWFKKNLNDYQKSAVLNILQGECRPLPYCIYGPPGTGKTVTVTELILQILTQFPDSRILVATPSNSAANLITEKVIEYREMFSDSILRLIAHHLVNSDNLPESIKPFCSTLDLSAENTKRRQIESGTNSRGTSFIGRHRVTIGTCYCLSGLIQLNLPKGHFTHIVVDEAGQATEPEVMIPLILADKESSQIILAGDPKQLGPVILSKYCKELGLDESYLSRILEMFPYQKDYDAYNLTDGFNPRLVTKLNHNYRSLQEVLQLPSAMFYEASLVAKLDRTSPWVTKLLKVVSEIFQTADSETGGIFMYGIRGCNARAEDSPSWYNPQEASMVALTVCKLYKKDVKPDDLGIITPYIAQIKCIRLLFDAMGLPQPKIGTVEEFQGQERPIILISTVRSSESHLQEDQKNSLGFVRSAKRLNVALTRAQVAVILFCDPHLLCVDPLWIQVINSTVQNDKYIGCDLPHIVKNNLRNK</sequence>
<comment type="subcellular location">
    <subcellularLocation>
        <location evidence="1">Cytoplasm</location>
    </subcellularLocation>
</comment>
<keyword evidence="5" id="KW-0547">Nucleotide-binding</keyword>
<proteinExistence type="inferred from homology"/>
<dbReference type="SUPFAM" id="SSF52540">
    <property type="entry name" value="P-loop containing nucleoside triphosphate hydrolases"/>
    <property type="match status" value="1"/>
</dbReference>